<dbReference type="Proteomes" id="UP000326354">
    <property type="component" value="Chromosome"/>
</dbReference>
<dbReference type="InterPro" id="IPR002699">
    <property type="entry name" value="V_ATPase_D"/>
</dbReference>
<dbReference type="Gene3D" id="1.10.287.3240">
    <property type="match status" value="1"/>
</dbReference>
<evidence type="ECO:0000256" key="4">
    <source>
        <dbReference type="SAM" id="Coils"/>
    </source>
</evidence>
<protein>
    <submittedName>
        <fullName evidence="5">V-type ATP synthase subunit D</fullName>
    </submittedName>
</protein>
<keyword evidence="6" id="KW-1185">Reference proteome</keyword>
<reference evidence="5 6" key="1">
    <citation type="submission" date="2019-08" db="EMBL/GenBank/DDBJ databases">
        <title>Complete genome sequence of Candidatus Uab amorphum.</title>
        <authorList>
            <person name="Shiratori T."/>
            <person name="Suzuki S."/>
            <person name="Kakizawa Y."/>
            <person name="Ishida K."/>
        </authorList>
    </citation>
    <scope>NUCLEOTIDE SEQUENCE [LARGE SCALE GENOMIC DNA]</scope>
    <source>
        <strain evidence="5 6">SRT547</strain>
    </source>
</reference>
<evidence type="ECO:0000313" key="5">
    <source>
        <dbReference type="EMBL" id="BBM85354.1"/>
    </source>
</evidence>
<dbReference type="OrthoDB" id="5637912at2"/>
<evidence type="ECO:0000256" key="1">
    <source>
        <dbReference type="ARBA" id="ARBA00005850"/>
    </source>
</evidence>
<gene>
    <name evidence="5" type="ORF">UABAM_03720</name>
</gene>
<dbReference type="RefSeq" id="WP_151969462.1">
    <property type="nucleotide sequence ID" value="NZ_AP019860.1"/>
</dbReference>
<dbReference type="GO" id="GO:0046961">
    <property type="term" value="F:proton-transporting ATPase activity, rotational mechanism"/>
    <property type="evidence" value="ECO:0007669"/>
    <property type="project" value="InterPro"/>
</dbReference>
<dbReference type="KEGG" id="uam:UABAM_03720"/>
<evidence type="ECO:0000256" key="2">
    <source>
        <dbReference type="ARBA" id="ARBA00022448"/>
    </source>
</evidence>
<name>A0A5S9F5A8_UABAM</name>
<proteinExistence type="inferred from homology"/>
<keyword evidence="4" id="KW-0175">Coiled coil</keyword>
<feature type="coiled-coil region" evidence="4">
    <location>
        <begin position="32"/>
        <end position="66"/>
    </location>
</feature>
<comment type="similarity">
    <text evidence="1">Belongs to the V-ATPase D subunit family.</text>
</comment>
<keyword evidence="3" id="KW-0406">Ion transport</keyword>
<dbReference type="EMBL" id="AP019860">
    <property type="protein sequence ID" value="BBM85354.1"/>
    <property type="molecule type" value="Genomic_DNA"/>
</dbReference>
<dbReference type="NCBIfam" id="NF002565">
    <property type="entry name" value="PRK02195.1"/>
    <property type="match status" value="1"/>
</dbReference>
<evidence type="ECO:0000313" key="6">
    <source>
        <dbReference type="Proteomes" id="UP000326354"/>
    </source>
</evidence>
<sequence length="203" mass="24078">MAKIKLTRNELKAQKESLKRFSRFLPTLELKKLQLELERRKVVKEMDEFRKKITSFREDIQSWQNLFCENYPKDVQHLVHISNLETQEINIAGISVREVVDVSFEVDEYDLYLTSPWLEKGIDVVKKIIFFQEREKSLRNKEQVILQELRKTTQRINLFKEKLIPECKENIRMIRIQLGDLQAAAVGRSKMAKQKMQPKGGTQ</sequence>
<keyword evidence="2" id="KW-0813">Transport</keyword>
<dbReference type="AlphaFoldDB" id="A0A5S9F5A8"/>
<dbReference type="NCBIfam" id="TIGR00309">
    <property type="entry name" value="V_ATPase_subD"/>
    <property type="match status" value="1"/>
</dbReference>
<organism evidence="5 6">
    <name type="scientific">Uabimicrobium amorphum</name>
    <dbReference type="NCBI Taxonomy" id="2596890"/>
    <lineage>
        <taxon>Bacteria</taxon>
        <taxon>Pseudomonadati</taxon>
        <taxon>Planctomycetota</taxon>
        <taxon>Candidatus Uabimicrobiia</taxon>
        <taxon>Candidatus Uabimicrobiales</taxon>
        <taxon>Candidatus Uabimicrobiaceae</taxon>
        <taxon>Candidatus Uabimicrobium</taxon>
    </lineage>
</organism>
<accession>A0A5S9F5A8</accession>
<evidence type="ECO:0000256" key="3">
    <source>
        <dbReference type="ARBA" id="ARBA00023065"/>
    </source>
</evidence>
<dbReference type="Pfam" id="PF01813">
    <property type="entry name" value="ATP-synt_D"/>
    <property type="match status" value="1"/>
</dbReference>